<feature type="compositionally biased region" description="Acidic residues" evidence="1">
    <location>
        <begin position="50"/>
        <end position="59"/>
    </location>
</feature>
<feature type="region of interest" description="Disordered" evidence="1">
    <location>
        <begin position="199"/>
        <end position="310"/>
    </location>
</feature>
<feature type="region of interest" description="Disordered" evidence="1">
    <location>
        <begin position="50"/>
        <end position="72"/>
    </location>
</feature>
<evidence type="ECO:0000256" key="1">
    <source>
        <dbReference type="SAM" id="MobiDB-lite"/>
    </source>
</evidence>
<feature type="compositionally biased region" description="Polar residues" evidence="1">
    <location>
        <begin position="447"/>
        <end position="457"/>
    </location>
</feature>
<feature type="compositionally biased region" description="Polar residues" evidence="1">
    <location>
        <begin position="277"/>
        <end position="304"/>
    </location>
</feature>
<dbReference type="Proteomes" id="UP000886653">
    <property type="component" value="Unassembled WGS sequence"/>
</dbReference>
<dbReference type="EMBL" id="MU167263">
    <property type="protein sequence ID" value="KAG0146290.1"/>
    <property type="molecule type" value="Genomic_DNA"/>
</dbReference>
<reference evidence="2" key="1">
    <citation type="submission" date="2013-11" db="EMBL/GenBank/DDBJ databases">
        <title>Genome sequence of the fusiform rust pathogen reveals effectors for host alternation and coevolution with pine.</title>
        <authorList>
            <consortium name="DOE Joint Genome Institute"/>
            <person name="Smith K."/>
            <person name="Pendleton A."/>
            <person name="Kubisiak T."/>
            <person name="Anderson C."/>
            <person name="Salamov A."/>
            <person name="Aerts A."/>
            <person name="Riley R."/>
            <person name="Clum A."/>
            <person name="Lindquist E."/>
            <person name="Ence D."/>
            <person name="Campbell M."/>
            <person name="Kronenberg Z."/>
            <person name="Feau N."/>
            <person name="Dhillon B."/>
            <person name="Hamelin R."/>
            <person name="Burleigh J."/>
            <person name="Smith J."/>
            <person name="Yandell M."/>
            <person name="Nelson C."/>
            <person name="Grigoriev I."/>
            <person name="Davis J."/>
        </authorList>
    </citation>
    <scope>NUCLEOTIDE SEQUENCE</scope>
    <source>
        <strain evidence="2">G11</strain>
    </source>
</reference>
<evidence type="ECO:0000313" key="3">
    <source>
        <dbReference type="Proteomes" id="UP000886653"/>
    </source>
</evidence>
<name>A0A9P6TC46_9BASI</name>
<keyword evidence="3" id="KW-1185">Reference proteome</keyword>
<accession>A0A9P6TC46</accession>
<dbReference type="OrthoDB" id="10438969at2759"/>
<feature type="region of interest" description="Disordered" evidence="1">
    <location>
        <begin position="539"/>
        <end position="572"/>
    </location>
</feature>
<feature type="region of interest" description="Disordered" evidence="1">
    <location>
        <begin position="353"/>
        <end position="473"/>
    </location>
</feature>
<feature type="compositionally biased region" description="Basic and acidic residues" evidence="1">
    <location>
        <begin position="386"/>
        <end position="418"/>
    </location>
</feature>
<proteinExistence type="predicted"/>
<feature type="compositionally biased region" description="Low complexity" evidence="1">
    <location>
        <begin position="357"/>
        <end position="368"/>
    </location>
</feature>
<organism evidence="2 3">
    <name type="scientific">Cronartium quercuum f. sp. fusiforme G11</name>
    <dbReference type="NCBI Taxonomy" id="708437"/>
    <lineage>
        <taxon>Eukaryota</taxon>
        <taxon>Fungi</taxon>
        <taxon>Dikarya</taxon>
        <taxon>Basidiomycota</taxon>
        <taxon>Pucciniomycotina</taxon>
        <taxon>Pucciniomycetes</taxon>
        <taxon>Pucciniales</taxon>
        <taxon>Coleosporiaceae</taxon>
        <taxon>Cronartium</taxon>
    </lineage>
</organism>
<sequence length="654" mass="72665">MGFNLNRGRCEFIKAVGSETADGFVPPQRPQAFGNKFGPEFGWKTLVDDCEESDDEENQMTDSPSKVHYASNPPTFPVRRKKVLFPASVASDASHFQSNSSPGYTLSKVVIEPELEPYDENQLDSTSDPLDIGEIEEGQQKAFIDTPWTIAHRVATIKRGRAGSDKATIEEPVASIKQTDKFERPAVQETKDIQLRNTSPVSNRGKRAKINQGGNLKGHTPQLHPSVSTLSTTFAKISRSDPNSGLSDQEPHRNRWGVGCNKKDAIGAQSEDFERGSGSSENGTQFTHDQLTTTSGSAAGSDLNSIYDGPRSERFHHQHVRFNDAEQSEDRWNADLGLLIPNDHNYTSYDEVEAISDDSSSTSQPPQTNTSLERSRSRSQPTDSVRGGKEYDPQYEDFHSSDLPRKEFCYAQRSDQKTVESNSTAEPTSYHHRHSTKALYITKNDYSKNAPSSLTRRTGSHSRRAVTSKSELDSIQDQVPVTLRPSSLTSRPSRLRPISPHPAVSALYMPSSTFREFKAGKGPVATELEVPVMKSRAMRLQSRRLSNGAKRRRRNAQHAKDQEVPQASELVPKPASFERCTLTTASRAPKTKHAPLFSKVDRGVDCVVADHGLDSLSLNRYGRMREMLEMEMAGCHEWPSADQIADSIMRLLST</sequence>
<evidence type="ECO:0000313" key="2">
    <source>
        <dbReference type="EMBL" id="KAG0146290.1"/>
    </source>
</evidence>
<protein>
    <submittedName>
        <fullName evidence="2">Uncharacterized protein</fullName>
    </submittedName>
</protein>
<comment type="caution">
    <text evidence="2">The sequence shown here is derived from an EMBL/GenBank/DDBJ whole genome shotgun (WGS) entry which is preliminary data.</text>
</comment>
<gene>
    <name evidence="2" type="ORF">CROQUDRAFT_133248</name>
</gene>
<feature type="compositionally biased region" description="Polar residues" evidence="1">
    <location>
        <begin position="223"/>
        <end position="247"/>
    </location>
</feature>
<dbReference type="AlphaFoldDB" id="A0A9P6TC46"/>